<evidence type="ECO:0000313" key="3">
    <source>
        <dbReference type="EMBL" id="SEG68296.1"/>
    </source>
</evidence>
<dbReference type="Proteomes" id="UP000296733">
    <property type="component" value="Chromosome"/>
</dbReference>
<dbReference type="OrthoDB" id="307127at2157"/>
<keyword evidence="1" id="KW-0812">Transmembrane</keyword>
<keyword evidence="1" id="KW-0472">Membrane</keyword>
<dbReference type="EMBL" id="CP031311">
    <property type="protein sequence ID" value="QCC48650.1"/>
    <property type="molecule type" value="Genomic_DNA"/>
</dbReference>
<evidence type="ECO:0000313" key="2">
    <source>
        <dbReference type="EMBL" id="QCC48650.1"/>
    </source>
</evidence>
<keyword evidence="4" id="KW-1185">Reference proteome</keyword>
<reference evidence="3 4" key="1">
    <citation type="submission" date="2016-10" db="EMBL/GenBank/DDBJ databases">
        <authorList>
            <person name="de Groot N.N."/>
        </authorList>
    </citation>
    <scope>NUCLEOTIDE SEQUENCE [LARGE SCALE GENOMIC DNA]</scope>
    <source>
        <strain evidence="3 4">CGMCC 1.10331</strain>
    </source>
</reference>
<keyword evidence="1" id="KW-1133">Transmembrane helix</keyword>
<organism evidence="3 4">
    <name type="scientific">Halobellus limi</name>
    <dbReference type="NCBI Taxonomy" id="699433"/>
    <lineage>
        <taxon>Archaea</taxon>
        <taxon>Methanobacteriati</taxon>
        <taxon>Methanobacteriota</taxon>
        <taxon>Stenosarchaea group</taxon>
        <taxon>Halobacteria</taxon>
        <taxon>Halobacteriales</taxon>
        <taxon>Haloferacaceae</taxon>
        <taxon>Halobellus</taxon>
    </lineage>
</organism>
<protein>
    <submittedName>
        <fullName evidence="3">Uncharacterized protein</fullName>
    </submittedName>
</protein>
<gene>
    <name evidence="2" type="ORF">DV707_13835</name>
    <name evidence="3" type="ORF">SAMN04488133_3257</name>
</gene>
<dbReference type="Proteomes" id="UP000236740">
    <property type="component" value="Unassembled WGS sequence"/>
</dbReference>
<evidence type="ECO:0000313" key="4">
    <source>
        <dbReference type="Proteomes" id="UP000236740"/>
    </source>
</evidence>
<reference evidence="2 5" key="2">
    <citation type="journal article" date="2019" name="Nat. Commun.">
        <title>A new type of DNA phosphorothioation-based antiviral system in archaea.</title>
        <authorList>
            <person name="Xiong L."/>
            <person name="Liu S."/>
            <person name="Chen S."/>
            <person name="Xiao Y."/>
            <person name="Zhu B."/>
            <person name="Gao Y."/>
            <person name="Zhang Y."/>
            <person name="Chen B."/>
            <person name="Luo J."/>
            <person name="Deng Z."/>
            <person name="Chen X."/>
            <person name="Wang L."/>
            <person name="Chen S."/>
        </authorList>
    </citation>
    <scope>NUCLEOTIDE SEQUENCE [LARGE SCALE GENOMIC DNA]</scope>
    <source>
        <strain evidence="2 5">CGMCC 1.10331</strain>
    </source>
</reference>
<dbReference type="AlphaFoldDB" id="A0A1H6C7E9"/>
<proteinExistence type="predicted"/>
<feature type="transmembrane region" description="Helical" evidence="1">
    <location>
        <begin position="14"/>
        <end position="32"/>
    </location>
</feature>
<feature type="transmembrane region" description="Helical" evidence="1">
    <location>
        <begin position="44"/>
        <end position="65"/>
    </location>
</feature>
<dbReference type="KEGG" id="hlm:DV707_13835"/>
<dbReference type="GeneID" id="39859196"/>
<sequence>MTDDSPLGDVKSNLVRFVVVVLAVDVLGLGLWSLLPPATTVRTAILFGTLLVAPLLGFLVVYAPAVAEST</sequence>
<dbReference type="EMBL" id="FNVN01000006">
    <property type="protein sequence ID" value="SEG68296.1"/>
    <property type="molecule type" value="Genomic_DNA"/>
</dbReference>
<name>A0A1H6C7E9_9EURY</name>
<evidence type="ECO:0000313" key="5">
    <source>
        <dbReference type="Proteomes" id="UP000296733"/>
    </source>
</evidence>
<evidence type="ECO:0000256" key="1">
    <source>
        <dbReference type="SAM" id="Phobius"/>
    </source>
</evidence>
<accession>A0A1H6C7E9</accession>
<dbReference type="RefSeq" id="WP_103992887.1">
    <property type="nucleotide sequence ID" value="NZ_CP031311.1"/>
</dbReference>